<protein>
    <submittedName>
        <fullName evidence="3">Hydantoinase subunit beta</fullName>
    </submittedName>
</protein>
<evidence type="ECO:0000259" key="2">
    <source>
        <dbReference type="Pfam" id="PF05378"/>
    </source>
</evidence>
<reference evidence="3 4" key="1">
    <citation type="submission" date="2021-03" db="EMBL/GenBank/DDBJ databases">
        <title>Antimicrobial resistance genes in bacteria isolated from Japanese honey, and their potential for conferring macrolide and lincosamide resistance in the American foulbrood pathogen Paenibacillus larvae.</title>
        <authorList>
            <person name="Okamoto M."/>
            <person name="Kumagai M."/>
            <person name="Kanamori H."/>
            <person name="Takamatsu D."/>
        </authorList>
    </citation>
    <scope>NUCLEOTIDE SEQUENCE [LARGE SCALE GENOMIC DNA]</scope>
    <source>
        <strain evidence="3 4">J21TS7</strain>
    </source>
</reference>
<evidence type="ECO:0000259" key="1">
    <source>
        <dbReference type="Pfam" id="PF01968"/>
    </source>
</evidence>
<dbReference type="InterPro" id="IPR043129">
    <property type="entry name" value="ATPase_NBD"/>
</dbReference>
<dbReference type="PANTHER" id="PTHR11365:SF10">
    <property type="entry name" value="HYDANTOINASE_OXOPROLINASE"/>
    <property type="match status" value="1"/>
</dbReference>
<feature type="domain" description="Hydantoinase A/oxoprolinase" evidence="1">
    <location>
        <begin position="224"/>
        <end position="395"/>
    </location>
</feature>
<dbReference type="InterPro" id="IPR008040">
    <property type="entry name" value="Hydant_A_N"/>
</dbReference>
<keyword evidence="4" id="KW-1185">Reference proteome</keyword>
<dbReference type="RefSeq" id="WP_244879176.1">
    <property type="nucleotide sequence ID" value="NZ_BORU01000001.1"/>
</dbReference>
<name>A0ABQ4L8D3_9BACL</name>
<dbReference type="SUPFAM" id="SSF53067">
    <property type="entry name" value="Actin-like ATPase domain"/>
    <property type="match status" value="1"/>
</dbReference>
<sequence>MSNPMNVSNMSSPLNDIVIPSGREKLGGGEDLYRIGIDVGGTNTDAALLDSSLRPVHTVKVHTTRDVNEGIVESIRRLLAESGVNPARIRYAMLGTTHCTNAIVERKHLGKVGLIRIGAPATTSVPPLADWDDALKAAVGPHAYVVSGGYEYDGRAIVGLDEAQIAEVAGRMRGEVDAVAVCGVFSPVNGEQEKRAMQIVKAVLGENTPVTLSHEIGSIGLLERENASLLNAALLNVIAGVVRGFEQALESFGIQAGVYICQNDGTLMRSDYALSYPILTIACGPTNSIRGAAHLSGLSDALVVDIGGTTTDIGVLAHGFPRQSSAAVEIGGVRTNFRMPDILSIGIGGGTIVRQDAAGGVTVGPDSVGYELLQRGRIFGGDTLTATDVAVKLGRHAWNGADTAGLNETVCRQADGIITRDIEDAIDRMKTSSDPVDVVLVGGGSILVADRLEGVARIVRPDHYDAANAIGAALGEVSGETERIYALDEMTYDEAMLDAKNHAIQQAVLAGAERDTVQVVFSEDIPLAYLPGNALLVKVKAAGRLA</sequence>
<evidence type="ECO:0000313" key="4">
    <source>
        <dbReference type="Proteomes" id="UP000676601"/>
    </source>
</evidence>
<accession>A0ABQ4L8D3</accession>
<gene>
    <name evidence="3" type="ORF">J21TS7_05310</name>
</gene>
<dbReference type="Gene3D" id="3.30.420.40">
    <property type="match status" value="1"/>
</dbReference>
<dbReference type="InterPro" id="IPR045079">
    <property type="entry name" value="Oxoprolinase-like"/>
</dbReference>
<organism evidence="3 4">
    <name type="scientific">Paenibacillus cineris</name>
    <dbReference type="NCBI Taxonomy" id="237530"/>
    <lineage>
        <taxon>Bacteria</taxon>
        <taxon>Bacillati</taxon>
        <taxon>Bacillota</taxon>
        <taxon>Bacilli</taxon>
        <taxon>Bacillales</taxon>
        <taxon>Paenibacillaceae</taxon>
        <taxon>Paenibacillus</taxon>
    </lineage>
</organism>
<dbReference type="Proteomes" id="UP000676601">
    <property type="component" value="Unassembled WGS sequence"/>
</dbReference>
<proteinExistence type="predicted"/>
<dbReference type="PANTHER" id="PTHR11365">
    <property type="entry name" value="5-OXOPROLINASE RELATED"/>
    <property type="match status" value="1"/>
</dbReference>
<evidence type="ECO:0000313" key="3">
    <source>
        <dbReference type="EMBL" id="GIO52213.1"/>
    </source>
</evidence>
<feature type="domain" description="Hydantoinase/oxoprolinase N-terminal" evidence="2">
    <location>
        <begin position="34"/>
        <end position="203"/>
    </location>
</feature>
<dbReference type="EMBL" id="BORU01000001">
    <property type="protein sequence ID" value="GIO52213.1"/>
    <property type="molecule type" value="Genomic_DNA"/>
</dbReference>
<dbReference type="InterPro" id="IPR002821">
    <property type="entry name" value="Hydantoinase_A"/>
</dbReference>
<dbReference type="Pfam" id="PF05378">
    <property type="entry name" value="Hydant_A_N"/>
    <property type="match status" value="1"/>
</dbReference>
<comment type="caution">
    <text evidence="3">The sequence shown here is derived from an EMBL/GenBank/DDBJ whole genome shotgun (WGS) entry which is preliminary data.</text>
</comment>
<dbReference type="Pfam" id="PF01968">
    <property type="entry name" value="Hydantoinase_A"/>
    <property type="match status" value="1"/>
</dbReference>